<feature type="compositionally biased region" description="Polar residues" evidence="1">
    <location>
        <begin position="287"/>
        <end position="296"/>
    </location>
</feature>
<feature type="compositionally biased region" description="Low complexity" evidence="1">
    <location>
        <begin position="102"/>
        <end position="133"/>
    </location>
</feature>
<feature type="domain" description="Leucine-rich repeat-containing protein 37 N-terminal" evidence="2">
    <location>
        <begin position="319"/>
        <end position="393"/>
    </location>
</feature>
<dbReference type="InterPro" id="IPR032754">
    <property type="entry name" value="LRRC37_N"/>
</dbReference>
<feature type="non-terminal residue" evidence="3">
    <location>
        <position position="1"/>
    </location>
</feature>
<feature type="compositionally biased region" description="Low complexity" evidence="1">
    <location>
        <begin position="395"/>
        <end position="416"/>
    </location>
</feature>
<evidence type="ECO:0000259" key="2">
    <source>
        <dbReference type="Pfam" id="PF15779"/>
    </source>
</evidence>
<organism evidence="3">
    <name type="scientific">Camelus bactrianus</name>
    <name type="common">Bactrian camel</name>
    <dbReference type="NCBI Taxonomy" id="9837"/>
    <lineage>
        <taxon>Eukaryota</taxon>
        <taxon>Metazoa</taxon>
        <taxon>Chordata</taxon>
        <taxon>Craniata</taxon>
        <taxon>Vertebrata</taxon>
        <taxon>Euteleostomi</taxon>
        <taxon>Mammalia</taxon>
        <taxon>Eutheria</taxon>
        <taxon>Laurasiatheria</taxon>
        <taxon>Artiodactyla</taxon>
        <taxon>Tylopoda</taxon>
        <taxon>Camelidae</taxon>
        <taxon>Camelus</taxon>
    </lineage>
</organism>
<reference evidence="3" key="1">
    <citation type="submission" date="2025-08" db="UniProtKB">
        <authorList>
            <consortium name="RefSeq"/>
        </authorList>
    </citation>
    <scope>IDENTIFICATION</scope>
    <source>
        <tissue evidence="3">Blood</tissue>
    </source>
</reference>
<feature type="domain" description="Leucine-rich repeat-containing protein 37 N-terminal" evidence="2">
    <location>
        <begin position="625"/>
        <end position="672"/>
    </location>
</feature>
<feature type="compositionally biased region" description="Low complexity" evidence="1">
    <location>
        <begin position="336"/>
        <end position="345"/>
    </location>
</feature>
<feature type="region of interest" description="Disordered" evidence="1">
    <location>
        <begin position="87"/>
        <end position="597"/>
    </location>
</feature>
<feature type="compositionally biased region" description="Polar residues" evidence="1">
    <location>
        <begin position="582"/>
        <end position="596"/>
    </location>
</feature>
<dbReference type="RefSeq" id="XP_010964239.2">
    <property type="nucleotide sequence ID" value="XM_010965937.2"/>
</dbReference>
<sequence length="705" mass="73647">SLSLVPVTSLGSSASPSPLPLCCWSLGPLWSAAQILLHCAGGQAGVGERARQEESAETLLLYPDVESNGELPAGPYEDVAVPRQVLQEAPYQPPESPEEVEPSPVQEEAASQPPESPEEVQPSLEQEAQAQPAEHPEEAEPPPFPQEAQAQPAERPEYDSAPLQQEAPAQVPGSPGENVPQFPASEEAAARPGSNYPAHSKLSSVTLKPVDLELMVTPEPAKEGEFTAAQQEPRPQPPEYSVEAEPSPTPQDATGQPPEPPEEAEPSPGEQGQPAQPYEPNGEVAPFSTQQESPAQPTEHPEVVNPATQQESPAQSPAEIEPSATQQESTAQRPQSPAEAEPSPAHSQDHVTTASPPGQDQAQSLQWPSVTVNPVDLALTITSGPTSEAGPSPPQQEASSQSAGSPEQLEPLLVEQEVPEQPPAPSGNGEPSPVQLEPPTQPPETSTAATAQHPVHNEVTFSPAGPGEAQHPVMPSTIGKPLDLTVVITPEPAKEAESSPEQQEGSAHFPVSPEQAEFSPVQSKPLSPSPEHPGKVESFPGQQEATAQTTGPPEGVGLSSVQEEAPAQPPEPPKEVEMTVGTPGQNHAQHSSSPSVTDKALDLGLTVTPGPLTEAGHSAALQQTTSHPTYMEVTPPQAEQVPAQHPAMTEVTVQPLDLELTLSPESNIDVKPHPTMQGTLTLASRAPSAFTVSGGDSSSTRSGSH</sequence>
<dbReference type="KEGG" id="cbai:105077527"/>
<evidence type="ECO:0000313" key="3">
    <source>
        <dbReference type="RefSeq" id="XP_010964239.2"/>
    </source>
</evidence>
<feature type="compositionally biased region" description="Polar residues" evidence="1">
    <location>
        <begin position="540"/>
        <end position="551"/>
    </location>
</feature>
<dbReference type="PANTHER" id="PTHR23045:SF9">
    <property type="entry name" value="LEUCINE RICH REPEAT CONTAINING 37A-RELATED"/>
    <property type="match status" value="1"/>
</dbReference>
<feature type="domain" description="Leucine-rich repeat-containing protein 37 N-terminal" evidence="2">
    <location>
        <begin position="429"/>
        <end position="500"/>
    </location>
</feature>
<feature type="compositionally biased region" description="Polar residues" evidence="1">
    <location>
        <begin position="306"/>
        <end position="315"/>
    </location>
</feature>
<feature type="compositionally biased region" description="Low complexity" evidence="1">
    <location>
        <begin position="693"/>
        <end position="705"/>
    </location>
</feature>
<evidence type="ECO:0000256" key="1">
    <source>
        <dbReference type="SAM" id="MobiDB-lite"/>
    </source>
</evidence>
<dbReference type="Pfam" id="PF15779">
    <property type="entry name" value="LRRC37"/>
    <property type="match status" value="5"/>
</dbReference>
<name>A0A9W3F4G5_CAMBA</name>
<gene>
    <name evidence="3" type="primary">LOC105077527</name>
</gene>
<feature type="compositionally biased region" description="Polar residues" evidence="1">
    <location>
        <begin position="323"/>
        <end position="335"/>
    </location>
</feature>
<feature type="region of interest" description="Disordered" evidence="1">
    <location>
        <begin position="682"/>
        <end position="705"/>
    </location>
</feature>
<protein>
    <submittedName>
        <fullName evidence="3">Leucine-rich repeat-containing protein 37A-like</fullName>
    </submittedName>
</protein>
<feature type="domain" description="Leucine-rich repeat-containing protein 37 N-terminal" evidence="2">
    <location>
        <begin position="556"/>
        <end position="618"/>
    </location>
</feature>
<dbReference type="PANTHER" id="PTHR23045">
    <property type="entry name" value="LEUCINE-RICH REPEAT-CONTAINING PROTEIN 37A"/>
    <property type="match status" value="1"/>
</dbReference>
<dbReference type="AlphaFoldDB" id="A0A9W3F4G5"/>
<feature type="domain" description="Leucine-rich repeat-containing protein 37 N-terminal" evidence="2">
    <location>
        <begin position="161"/>
        <end position="226"/>
    </location>
</feature>
<accession>A0A9W3F4G5</accession>
<feature type="compositionally biased region" description="Polar residues" evidence="1">
    <location>
        <begin position="350"/>
        <end position="372"/>
    </location>
</feature>
<dbReference type="InterPro" id="IPR015753">
    <property type="entry name" value="LRRC37"/>
</dbReference>
<proteinExistence type="predicted"/>